<keyword evidence="1" id="KW-0732">Signal</keyword>
<feature type="signal peptide" evidence="1">
    <location>
        <begin position="1"/>
        <end position="27"/>
    </location>
</feature>
<comment type="caution">
    <text evidence="2">The sequence shown here is derived from an EMBL/GenBank/DDBJ whole genome shotgun (WGS) entry which is preliminary data.</text>
</comment>
<organism evidence="2 3">
    <name type="scientific">Streptomyces exfoliatus</name>
    <name type="common">Streptomyces hydrogenans</name>
    <dbReference type="NCBI Taxonomy" id="1905"/>
    <lineage>
        <taxon>Bacteria</taxon>
        <taxon>Bacillati</taxon>
        <taxon>Actinomycetota</taxon>
        <taxon>Actinomycetes</taxon>
        <taxon>Kitasatosporales</taxon>
        <taxon>Streptomycetaceae</taxon>
        <taxon>Streptomyces</taxon>
    </lineage>
</organism>
<reference evidence="2 3" key="1">
    <citation type="submission" date="2024-06" db="EMBL/GenBank/DDBJ databases">
        <title>The Natural Products Discovery Center: Release of the First 8490 Sequenced Strains for Exploring Actinobacteria Biosynthetic Diversity.</title>
        <authorList>
            <person name="Kalkreuter E."/>
            <person name="Kautsar S.A."/>
            <person name="Yang D."/>
            <person name="Bader C.D."/>
            <person name="Teijaro C.N."/>
            <person name="Fluegel L."/>
            <person name="Davis C.M."/>
            <person name="Simpson J.R."/>
            <person name="Lauterbach L."/>
            <person name="Steele A.D."/>
            <person name="Gui C."/>
            <person name="Meng S."/>
            <person name="Li G."/>
            <person name="Viehrig K."/>
            <person name="Ye F."/>
            <person name="Su P."/>
            <person name="Kiefer A.F."/>
            <person name="Nichols A."/>
            <person name="Cepeda A.J."/>
            <person name="Yan W."/>
            <person name="Fan B."/>
            <person name="Jiang Y."/>
            <person name="Adhikari A."/>
            <person name="Zheng C.-J."/>
            <person name="Schuster L."/>
            <person name="Cowan T.M."/>
            <person name="Smanski M.J."/>
            <person name="Chevrette M.G."/>
            <person name="De Carvalho L.P.S."/>
            <person name="Shen B."/>
        </authorList>
    </citation>
    <scope>NUCLEOTIDE SEQUENCE [LARGE SCALE GENOMIC DNA]</scope>
    <source>
        <strain evidence="2 3">NPDC045705</strain>
    </source>
</reference>
<gene>
    <name evidence="2" type="ORF">AB0A76_23685</name>
</gene>
<evidence type="ECO:0000313" key="2">
    <source>
        <dbReference type="EMBL" id="MEU7296178.1"/>
    </source>
</evidence>
<evidence type="ECO:0000256" key="1">
    <source>
        <dbReference type="SAM" id="SignalP"/>
    </source>
</evidence>
<dbReference type="Proteomes" id="UP001551210">
    <property type="component" value="Unassembled WGS sequence"/>
</dbReference>
<dbReference type="EMBL" id="JBEZAM010000037">
    <property type="protein sequence ID" value="MEU7296178.1"/>
    <property type="molecule type" value="Genomic_DNA"/>
</dbReference>
<accession>A0ABV3D387</accession>
<name>A0ABV3D387_STREX</name>
<evidence type="ECO:0000313" key="3">
    <source>
        <dbReference type="Proteomes" id="UP001551210"/>
    </source>
</evidence>
<protein>
    <recommendedName>
        <fullName evidence="4">Secreted protein</fullName>
    </recommendedName>
</protein>
<dbReference type="RefSeq" id="WP_359211717.1">
    <property type="nucleotide sequence ID" value="NZ_JBEZAM010000037.1"/>
</dbReference>
<sequence length="106" mass="11740">MKNLRKALAVAVAAAALSTAFTSPAQAARGTFVYHVDWWWAPLELPDPEDNHCYNMQGAADRPANRTDRTAILYRGVDCHDSETVAFYQPGTVGVEHFGSVKFVNW</sequence>
<evidence type="ECO:0008006" key="4">
    <source>
        <dbReference type="Google" id="ProtNLM"/>
    </source>
</evidence>
<proteinExistence type="predicted"/>
<keyword evidence="3" id="KW-1185">Reference proteome</keyword>
<feature type="chain" id="PRO_5045060331" description="Secreted protein" evidence="1">
    <location>
        <begin position="28"/>
        <end position="106"/>
    </location>
</feature>